<evidence type="ECO:0000256" key="3">
    <source>
        <dbReference type="ARBA" id="ARBA00022833"/>
    </source>
</evidence>
<evidence type="ECO:0000256" key="2">
    <source>
        <dbReference type="ARBA" id="ARBA00022771"/>
    </source>
</evidence>
<feature type="region of interest" description="Disordered" evidence="4">
    <location>
        <begin position="1"/>
        <end position="81"/>
    </location>
</feature>
<reference evidence="6 7" key="1">
    <citation type="submission" date="2018-02" db="EMBL/GenBank/DDBJ databases">
        <title>Genome sequence of the basidiomycete white-rot fungus Phlebia centrifuga.</title>
        <authorList>
            <person name="Granchi Z."/>
            <person name="Peng M."/>
            <person name="de Vries R.P."/>
            <person name="Hilden K."/>
            <person name="Makela M.R."/>
            <person name="Grigoriev I."/>
            <person name="Riley R."/>
        </authorList>
    </citation>
    <scope>NUCLEOTIDE SEQUENCE [LARGE SCALE GENOMIC DNA]</scope>
    <source>
        <strain evidence="6 7">FBCC195</strain>
    </source>
</reference>
<dbReference type="GO" id="GO:0061630">
    <property type="term" value="F:ubiquitin protein ligase activity"/>
    <property type="evidence" value="ECO:0007669"/>
    <property type="project" value="InterPro"/>
</dbReference>
<dbReference type="PANTHER" id="PTHR47094">
    <property type="entry name" value="ELFLESS, ISOFORM B"/>
    <property type="match status" value="1"/>
</dbReference>
<dbReference type="GO" id="GO:0140082">
    <property type="term" value="F:SUMO-ubiquitin ligase activity"/>
    <property type="evidence" value="ECO:0007669"/>
    <property type="project" value="TreeGrafter"/>
</dbReference>
<protein>
    <recommendedName>
        <fullName evidence="5">Zinc finger C3HC4 RING-type domain-containing protein</fullName>
    </recommendedName>
</protein>
<dbReference type="STRING" id="98765.A0A2R6RVI3"/>
<keyword evidence="2" id="KW-0863">Zinc-finger</keyword>
<evidence type="ECO:0000313" key="6">
    <source>
        <dbReference type="EMBL" id="PSS34037.1"/>
    </source>
</evidence>
<dbReference type="AlphaFoldDB" id="A0A2R6RVI3"/>
<keyword evidence="7" id="KW-1185">Reference proteome</keyword>
<dbReference type="InterPro" id="IPR013083">
    <property type="entry name" value="Znf_RING/FYVE/PHD"/>
</dbReference>
<dbReference type="InterPro" id="IPR049627">
    <property type="entry name" value="SLX8"/>
</dbReference>
<sequence length="212" mass="22882">MDVGHNLDHGVGDTNTKPDLATKDPTKRDRDTPDDVDLEYTEQDQLSPKRRRLTSPDSKTPRDTNEGTSLGISGSTPSSEQIPRLLQSEVEIAQPQAALELESTEHLTEVNAFRGETAGIPQTISPRSPQTCSANLPISAAVASSSRLDTRPPVPQDHEPLSAYICPICFSPPKYATLTPCGHVCCGECLFAAVKTTIQRAMDHGPVAQRAK</sequence>
<dbReference type="PANTHER" id="PTHR47094:SF1">
    <property type="entry name" value="RING-TYPE E3 UBIQUITIN TRANSFERASE"/>
    <property type="match status" value="1"/>
</dbReference>
<feature type="domain" description="Zinc finger C3HC4 RING-type" evidence="5">
    <location>
        <begin position="166"/>
        <end position="195"/>
    </location>
</feature>
<dbReference type="GO" id="GO:0032183">
    <property type="term" value="F:SUMO binding"/>
    <property type="evidence" value="ECO:0007669"/>
    <property type="project" value="TreeGrafter"/>
</dbReference>
<dbReference type="GO" id="GO:0008270">
    <property type="term" value="F:zinc ion binding"/>
    <property type="evidence" value="ECO:0007669"/>
    <property type="project" value="UniProtKB-KW"/>
</dbReference>
<dbReference type="Pfam" id="PF00097">
    <property type="entry name" value="zf-C3HC4"/>
    <property type="match status" value="1"/>
</dbReference>
<dbReference type="Proteomes" id="UP000186601">
    <property type="component" value="Unassembled WGS sequence"/>
</dbReference>
<dbReference type="OrthoDB" id="6270329at2759"/>
<accession>A0A2R6RVI3</accession>
<comment type="caution">
    <text evidence="6">The sequence shown here is derived from an EMBL/GenBank/DDBJ whole genome shotgun (WGS) entry which is preliminary data.</text>
</comment>
<dbReference type="CDD" id="cd16449">
    <property type="entry name" value="RING-HC"/>
    <property type="match status" value="1"/>
</dbReference>
<dbReference type="GO" id="GO:0006511">
    <property type="term" value="P:ubiquitin-dependent protein catabolic process"/>
    <property type="evidence" value="ECO:0007669"/>
    <property type="project" value="TreeGrafter"/>
</dbReference>
<organism evidence="6 7">
    <name type="scientific">Hermanssonia centrifuga</name>
    <dbReference type="NCBI Taxonomy" id="98765"/>
    <lineage>
        <taxon>Eukaryota</taxon>
        <taxon>Fungi</taxon>
        <taxon>Dikarya</taxon>
        <taxon>Basidiomycota</taxon>
        <taxon>Agaricomycotina</taxon>
        <taxon>Agaricomycetes</taxon>
        <taxon>Polyporales</taxon>
        <taxon>Meruliaceae</taxon>
        <taxon>Hermanssonia</taxon>
    </lineage>
</organism>
<dbReference type="InterPro" id="IPR018957">
    <property type="entry name" value="Znf_C3HC4_RING-type"/>
</dbReference>
<dbReference type="Gene3D" id="3.30.40.10">
    <property type="entry name" value="Zinc/RING finger domain, C3HC4 (zinc finger)"/>
    <property type="match status" value="1"/>
</dbReference>
<keyword evidence="3" id="KW-0862">Zinc</keyword>
<feature type="compositionally biased region" description="Basic and acidic residues" evidence="4">
    <location>
        <begin position="1"/>
        <end position="11"/>
    </location>
</feature>
<evidence type="ECO:0000259" key="5">
    <source>
        <dbReference type="Pfam" id="PF00097"/>
    </source>
</evidence>
<evidence type="ECO:0000313" key="7">
    <source>
        <dbReference type="Proteomes" id="UP000186601"/>
    </source>
</evidence>
<name>A0A2R6RVI3_9APHY</name>
<feature type="compositionally biased region" description="Basic and acidic residues" evidence="4">
    <location>
        <begin position="20"/>
        <end position="33"/>
    </location>
</feature>
<dbReference type="SUPFAM" id="SSF57850">
    <property type="entry name" value="RING/U-box"/>
    <property type="match status" value="1"/>
</dbReference>
<feature type="compositionally biased region" description="Polar residues" evidence="4">
    <location>
        <begin position="66"/>
        <end position="81"/>
    </location>
</feature>
<gene>
    <name evidence="6" type="ORF">PHLCEN_2v1941</name>
</gene>
<dbReference type="EMBL" id="MLYV02000162">
    <property type="protein sequence ID" value="PSS34037.1"/>
    <property type="molecule type" value="Genomic_DNA"/>
</dbReference>
<proteinExistence type="predicted"/>
<evidence type="ECO:0000256" key="1">
    <source>
        <dbReference type="ARBA" id="ARBA00022723"/>
    </source>
</evidence>
<keyword evidence="1" id="KW-0479">Metal-binding</keyword>
<evidence type="ECO:0000256" key="4">
    <source>
        <dbReference type="SAM" id="MobiDB-lite"/>
    </source>
</evidence>
<dbReference type="GO" id="GO:0033768">
    <property type="term" value="C:SUMO-targeted ubiquitin ligase complex"/>
    <property type="evidence" value="ECO:0007669"/>
    <property type="project" value="TreeGrafter"/>
</dbReference>